<keyword evidence="14" id="KW-1185">Reference proteome</keyword>
<evidence type="ECO:0000256" key="10">
    <source>
        <dbReference type="ARBA" id="ARBA00042931"/>
    </source>
</evidence>
<evidence type="ECO:0000256" key="3">
    <source>
        <dbReference type="ARBA" id="ARBA00022525"/>
    </source>
</evidence>
<evidence type="ECO:0000313" key="13">
    <source>
        <dbReference type="EMBL" id="MBN3323096.1"/>
    </source>
</evidence>
<dbReference type="InterPro" id="IPR006208">
    <property type="entry name" value="Glyco_hormone_CN"/>
</dbReference>
<evidence type="ECO:0000313" key="14">
    <source>
        <dbReference type="Proteomes" id="UP000736164"/>
    </source>
</evidence>
<name>A0A8J7THF2_ATRSP</name>
<dbReference type="InterPro" id="IPR001545">
    <property type="entry name" value="Gonadotropin_bsu"/>
</dbReference>
<keyword evidence="6" id="KW-0325">Glycoprotein</keyword>
<evidence type="ECO:0000256" key="8">
    <source>
        <dbReference type="ARBA" id="ARBA00039483"/>
    </source>
</evidence>
<dbReference type="GO" id="GO:0007186">
    <property type="term" value="P:G protein-coupled receptor signaling pathway"/>
    <property type="evidence" value="ECO:0007669"/>
    <property type="project" value="TreeGrafter"/>
</dbReference>
<dbReference type="GO" id="GO:0010817">
    <property type="term" value="P:regulation of hormone levels"/>
    <property type="evidence" value="ECO:0007669"/>
    <property type="project" value="UniProtKB-ARBA"/>
</dbReference>
<dbReference type="CDD" id="cd00069">
    <property type="entry name" value="GHB_like"/>
    <property type="match status" value="1"/>
</dbReference>
<feature type="domain" description="Glycoprotein hormone subunit beta" evidence="12">
    <location>
        <begin position="20"/>
        <end position="125"/>
    </location>
</feature>
<sequence length="145" mass="15970">MSGALLVCGLLCLVASQTLSKCAPTDYMLYVEKYGCAYCVAINTTICSGFCYSRDTNVKGLVGKSYFLQRSCTYQVLEYRTVLLPGCPLHINPLLSYPLALRCHCSRCNTDNNDCTHKASETNECTKPIQPADSYPGQSNDIQLD</sequence>
<dbReference type="FunFam" id="2.10.90.10:FF:000007">
    <property type="entry name" value="Luteinizing hormone beta subunit"/>
    <property type="match status" value="1"/>
</dbReference>
<proteinExistence type="inferred from homology"/>
<dbReference type="InterPro" id="IPR029034">
    <property type="entry name" value="Cystine-knot_cytokine"/>
</dbReference>
<reference evidence="13" key="1">
    <citation type="journal article" date="2021" name="Cell">
        <title>Tracing the genetic footprints of vertebrate landing in non-teleost ray-finned fishes.</title>
        <authorList>
            <person name="Bi X."/>
            <person name="Wang K."/>
            <person name="Yang L."/>
            <person name="Pan H."/>
            <person name="Jiang H."/>
            <person name="Wei Q."/>
            <person name="Fang M."/>
            <person name="Yu H."/>
            <person name="Zhu C."/>
            <person name="Cai Y."/>
            <person name="He Y."/>
            <person name="Gan X."/>
            <person name="Zeng H."/>
            <person name="Yu D."/>
            <person name="Zhu Y."/>
            <person name="Jiang H."/>
            <person name="Qiu Q."/>
            <person name="Yang H."/>
            <person name="Zhang Y.E."/>
            <person name="Wang W."/>
            <person name="Zhu M."/>
            <person name="He S."/>
            <person name="Zhang G."/>
        </authorList>
    </citation>
    <scope>NUCLEOTIDE SEQUENCE</scope>
    <source>
        <strain evidence="13">Allg_001</strain>
    </source>
</reference>
<dbReference type="InterPro" id="IPR018245">
    <property type="entry name" value="Gonadotropin_bsu_CS"/>
</dbReference>
<accession>A0A8J7THF2</accession>
<dbReference type="GO" id="GO:0005615">
    <property type="term" value="C:extracellular space"/>
    <property type="evidence" value="ECO:0007669"/>
    <property type="project" value="TreeGrafter"/>
</dbReference>
<evidence type="ECO:0000256" key="4">
    <source>
        <dbReference type="ARBA" id="ARBA00022702"/>
    </source>
</evidence>
<dbReference type="PROSITE" id="PS00261">
    <property type="entry name" value="GLYCO_HORMONE_BETA_1"/>
    <property type="match status" value="1"/>
</dbReference>
<evidence type="ECO:0000256" key="7">
    <source>
        <dbReference type="ARBA" id="ARBA00038688"/>
    </source>
</evidence>
<comment type="subcellular location">
    <subcellularLocation>
        <location evidence="1">Secreted</location>
    </subcellularLocation>
</comment>
<feature type="non-terminal residue" evidence="13">
    <location>
        <position position="1"/>
    </location>
</feature>
<dbReference type="Pfam" id="PF00007">
    <property type="entry name" value="Cys_knot"/>
    <property type="match status" value="1"/>
</dbReference>
<evidence type="ECO:0000256" key="6">
    <source>
        <dbReference type="ARBA" id="ARBA00023180"/>
    </source>
</evidence>
<dbReference type="GO" id="GO:0005737">
    <property type="term" value="C:cytoplasm"/>
    <property type="evidence" value="ECO:0007669"/>
    <property type="project" value="TreeGrafter"/>
</dbReference>
<dbReference type="AlphaFoldDB" id="A0A8J7THF2"/>
<dbReference type="PANTHER" id="PTHR11515">
    <property type="entry name" value="GLYCOPROTEIN HORMONE BETA CHAIN"/>
    <property type="match status" value="1"/>
</dbReference>
<keyword evidence="5" id="KW-1015">Disulfide bond</keyword>
<evidence type="ECO:0000256" key="5">
    <source>
        <dbReference type="ARBA" id="ARBA00023157"/>
    </source>
</evidence>
<dbReference type="GO" id="GO:0005179">
    <property type="term" value="F:hormone activity"/>
    <property type="evidence" value="ECO:0007669"/>
    <property type="project" value="UniProtKB-KW"/>
</dbReference>
<dbReference type="EMBL" id="JAAWVO010062913">
    <property type="protein sequence ID" value="MBN3323096.1"/>
    <property type="molecule type" value="Genomic_DNA"/>
</dbReference>
<comment type="caution">
    <text evidence="13">The sequence shown here is derived from an EMBL/GenBank/DDBJ whole genome shotgun (WGS) entry which is preliminary data.</text>
</comment>
<dbReference type="PANTHER" id="PTHR11515:SF5">
    <property type="entry name" value="THYROTROPIN SUBUNIT BETA"/>
    <property type="match status" value="1"/>
</dbReference>
<feature type="signal peptide" evidence="11">
    <location>
        <begin position="1"/>
        <end position="20"/>
    </location>
</feature>
<evidence type="ECO:0000256" key="1">
    <source>
        <dbReference type="ARBA" id="ARBA00004613"/>
    </source>
</evidence>
<organism evidence="13 14">
    <name type="scientific">Atractosteus spatula</name>
    <name type="common">Alligator gar</name>
    <name type="synonym">Lepisosteus spatula</name>
    <dbReference type="NCBI Taxonomy" id="7917"/>
    <lineage>
        <taxon>Eukaryota</taxon>
        <taxon>Metazoa</taxon>
        <taxon>Chordata</taxon>
        <taxon>Craniata</taxon>
        <taxon>Vertebrata</taxon>
        <taxon>Euteleostomi</taxon>
        <taxon>Actinopterygii</taxon>
        <taxon>Neopterygii</taxon>
        <taxon>Holostei</taxon>
        <taxon>Semionotiformes</taxon>
        <taxon>Lepisosteidae</taxon>
        <taxon>Atractosteus</taxon>
    </lineage>
</organism>
<gene>
    <name evidence="13" type="primary">Tshb</name>
    <name evidence="13" type="ORF">GTO95_0001460</name>
</gene>
<feature type="non-terminal residue" evidence="13">
    <location>
        <position position="145"/>
    </location>
</feature>
<comment type="similarity">
    <text evidence="2">Belongs to the glycoprotein hormones subunit beta family.</text>
</comment>
<keyword evidence="11" id="KW-0732">Signal</keyword>
<keyword evidence="4" id="KW-0372">Hormone</keyword>
<dbReference type="Proteomes" id="UP000736164">
    <property type="component" value="Unassembled WGS sequence"/>
</dbReference>
<dbReference type="SUPFAM" id="SSF57501">
    <property type="entry name" value="Cystine-knot cytokines"/>
    <property type="match status" value="1"/>
</dbReference>
<dbReference type="SMART" id="SM00068">
    <property type="entry name" value="GHB"/>
    <property type="match status" value="1"/>
</dbReference>
<feature type="chain" id="PRO_5035306543" description="Thyrotropin subunit beta" evidence="11">
    <location>
        <begin position="21"/>
        <end position="145"/>
    </location>
</feature>
<evidence type="ECO:0000256" key="2">
    <source>
        <dbReference type="ARBA" id="ARBA00006552"/>
    </source>
</evidence>
<comment type="subunit">
    <text evidence="7">Heterodimer of a common alpha chain and a unique beta chain which confers biological specificity to thyrotropin, lutropin, follitropin and gonadotropin.</text>
</comment>
<evidence type="ECO:0000259" key="12">
    <source>
        <dbReference type="Pfam" id="PF00007"/>
    </source>
</evidence>
<evidence type="ECO:0000256" key="11">
    <source>
        <dbReference type="SAM" id="SignalP"/>
    </source>
</evidence>
<protein>
    <recommendedName>
        <fullName evidence="8">Thyrotropin subunit beta</fullName>
    </recommendedName>
    <alternativeName>
        <fullName evidence="9">Thyroid-stimulating hormone subunit beta</fullName>
    </alternativeName>
    <alternativeName>
        <fullName evidence="10">Thyrotropin beta chain</fullName>
    </alternativeName>
</protein>
<keyword evidence="3" id="KW-0964">Secreted</keyword>
<dbReference type="Gene3D" id="2.10.90.10">
    <property type="entry name" value="Cystine-knot cytokines"/>
    <property type="match status" value="1"/>
</dbReference>
<evidence type="ECO:0000256" key="9">
    <source>
        <dbReference type="ARBA" id="ARBA00042284"/>
    </source>
</evidence>